<dbReference type="PANTHER" id="PTHR43690:SF18">
    <property type="entry name" value="INSULIN-DEGRADING ENZYME-RELATED"/>
    <property type="match status" value="1"/>
</dbReference>
<sequence>MRRWTAFLLWVTNLLPRKVIKEEMERSFRNTNMKSLNHSSYLRLQVLPEDYWDLDDKLSCLTDLSLGDLKAFIPELLSEVH</sequence>
<dbReference type="GO" id="GO:0046872">
    <property type="term" value="F:metal ion binding"/>
    <property type="evidence" value="ECO:0007669"/>
    <property type="project" value="UniProtKB-KW"/>
</dbReference>
<evidence type="ECO:0000313" key="3">
    <source>
        <dbReference type="EMBL" id="RZC57753.1"/>
    </source>
</evidence>
<organism evidence="3 4">
    <name type="scientific">Papaver somniferum</name>
    <name type="common">Opium poppy</name>
    <dbReference type="NCBI Taxonomy" id="3469"/>
    <lineage>
        <taxon>Eukaryota</taxon>
        <taxon>Viridiplantae</taxon>
        <taxon>Streptophyta</taxon>
        <taxon>Embryophyta</taxon>
        <taxon>Tracheophyta</taxon>
        <taxon>Spermatophyta</taxon>
        <taxon>Magnoliopsida</taxon>
        <taxon>Ranunculales</taxon>
        <taxon>Papaveraceae</taxon>
        <taxon>Papaveroideae</taxon>
        <taxon>Papaver</taxon>
    </lineage>
</organism>
<proteinExistence type="predicted"/>
<keyword evidence="4" id="KW-1185">Reference proteome</keyword>
<evidence type="ECO:0000256" key="1">
    <source>
        <dbReference type="ARBA" id="ARBA00022723"/>
    </source>
</evidence>
<reference evidence="3 4" key="1">
    <citation type="journal article" date="2018" name="Science">
        <title>The opium poppy genome and morphinan production.</title>
        <authorList>
            <person name="Guo L."/>
            <person name="Winzer T."/>
            <person name="Yang X."/>
            <person name="Li Y."/>
            <person name="Ning Z."/>
            <person name="He Z."/>
            <person name="Teodor R."/>
            <person name="Lu Y."/>
            <person name="Bowser T.A."/>
            <person name="Graham I.A."/>
            <person name="Ye K."/>
        </authorList>
    </citation>
    <scope>NUCLEOTIDE SEQUENCE [LARGE SCALE GENOMIC DNA]</scope>
    <source>
        <strain evidence="4">cv. HN1</strain>
        <tissue evidence="3">Leaves</tissue>
    </source>
</reference>
<dbReference type="InterPro" id="IPR011249">
    <property type="entry name" value="Metalloenz_LuxS/M16"/>
</dbReference>
<keyword evidence="1" id="KW-0479">Metal-binding</keyword>
<dbReference type="PANTHER" id="PTHR43690">
    <property type="entry name" value="NARDILYSIN"/>
    <property type="match status" value="1"/>
</dbReference>
<feature type="chain" id="PRO_5021225648" evidence="2">
    <location>
        <begin position="22"/>
        <end position="81"/>
    </location>
</feature>
<dbReference type="SUPFAM" id="SSF63411">
    <property type="entry name" value="LuxS/MPP-like metallohydrolase"/>
    <property type="match status" value="1"/>
</dbReference>
<evidence type="ECO:0000313" key="4">
    <source>
        <dbReference type="Proteomes" id="UP000316621"/>
    </source>
</evidence>
<dbReference type="AlphaFoldDB" id="A0A4Y7J9D9"/>
<accession>A0A4Y7J9D9</accession>
<dbReference type="EMBL" id="CM010718">
    <property type="protein sequence ID" value="RZC57753.1"/>
    <property type="molecule type" value="Genomic_DNA"/>
</dbReference>
<evidence type="ECO:0000256" key="2">
    <source>
        <dbReference type="SAM" id="SignalP"/>
    </source>
</evidence>
<dbReference type="Gene3D" id="3.30.830.10">
    <property type="entry name" value="Metalloenzyme, LuxS/M16 peptidase-like"/>
    <property type="match status" value="1"/>
</dbReference>
<keyword evidence="2" id="KW-0732">Signal</keyword>
<gene>
    <name evidence="3" type="ORF">C5167_005048</name>
</gene>
<dbReference type="Gramene" id="RZC57753">
    <property type="protein sequence ID" value="RZC57753"/>
    <property type="gene ID" value="C5167_005048"/>
</dbReference>
<name>A0A4Y7J9D9_PAPSO</name>
<dbReference type="STRING" id="3469.A0A4Y7J9D9"/>
<dbReference type="Proteomes" id="UP000316621">
    <property type="component" value="Chromosome 4"/>
</dbReference>
<protein>
    <submittedName>
        <fullName evidence="3">Uncharacterized protein</fullName>
    </submittedName>
</protein>
<dbReference type="OrthoDB" id="1937429at2759"/>
<dbReference type="InterPro" id="IPR050626">
    <property type="entry name" value="Peptidase_M16"/>
</dbReference>
<feature type="signal peptide" evidence="2">
    <location>
        <begin position="1"/>
        <end position="21"/>
    </location>
</feature>
<dbReference type="GO" id="GO:0005829">
    <property type="term" value="C:cytosol"/>
    <property type="evidence" value="ECO:0007669"/>
    <property type="project" value="TreeGrafter"/>
</dbReference>